<gene>
    <name evidence="1" type="ORF">AACH00_01995</name>
</gene>
<accession>A0ABU9BZU2</accession>
<dbReference type="InterPro" id="IPR007607">
    <property type="entry name" value="BacA/B"/>
</dbReference>
<dbReference type="Proteomes" id="UP001379945">
    <property type="component" value="Unassembled WGS sequence"/>
</dbReference>
<dbReference type="Pfam" id="PF04519">
    <property type="entry name" value="Bactofilin"/>
    <property type="match status" value="1"/>
</dbReference>
<dbReference type="EMBL" id="JBBUTI010000001">
    <property type="protein sequence ID" value="MEK8045115.1"/>
    <property type="molecule type" value="Genomic_DNA"/>
</dbReference>
<dbReference type="RefSeq" id="WP_341397261.1">
    <property type="nucleotide sequence ID" value="NZ_JBBUTI010000001.1"/>
</dbReference>
<name>A0ABU9BZU2_9BURK</name>
<organism evidence="1 2">
    <name type="scientific">Ideonella margarita</name>
    <dbReference type="NCBI Taxonomy" id="2984191"/>
    <lineage>
        <taxon>Bacteria</taxon>
        <taxon>Pseudomonadati</taxon>
        <taxon>Pseudomonadota</taxon>
        <taxon>Betaproteobacteria</taxon>
        <taxon>Burkholderiales</taxon>
        <taxon>Sphaerotilaceae</taxon>
        <taxon>Ideonella</taxon>
    </lineage>
</organism>
<keyword evidence="2" id="KW-1185">Reference proteome</keyword>
<reference evidence="1 2" key="1">
    <citation type="submission" date="2024-04" db="EMBL/GenBank/DDBJ databases">
        <title>Novel species of the genus Ideonella isolated from streams.</title>
        <authorList>
            <person name="Lu H."/>
        </authorList>
    </citation>
    <scope>NUCLEOTIDE SEQUENCE [LARGE SCALE GENOMIC DNA]</scope>
    <source>
        <strain evidence="1 2">LYT19W</strain>
    </source>
</reference>
<sequence length="152" mass="16423">MTHWHNDDPLDTSHDTLVIDPVKMNIVNRIAEGSAVDGDLRFDGGLLLQGTLRGMGEITGRLVIWHTGQLQGRFKVLGDLYVLGHLGGVADDIDRDTLIECQGTAYVASTGVSTGTLLAARLRMYDGAVLQGPFKTLRPEQSVPVLQAARNS</sequence>
<protein>
    <submittedName>
        <fullName evidence="1">Polymer-forming cytoskeletal protein</fullName>
    </submittedName>
</protein>
<comment type="caution">
    <text evidence="1">The sequence shown here is derived from an EMBL/GenBank/DDBJ whole genome shotgun (WGS) entry which is preliminary data.</text>
</comment>
<evidence type="ECO:0000313" key="2">
    <source>
        <dbReference type="Proteomes" id="UP001379945"/>
    </source>
</evidence>
<evidence type="ECO:0000313" key="1">
    <source>
        <dbReference type="EMBL" id="MEK8045115.1"/>
    </source>
</evidence>
<proteinExistence type="predicted"/>